<dbReference type="Proteomes" id="UP001066276">
    <property type="component" value="Chromosome 3_1"/>
</dbReference>
<sequence>MSGGLPFSRCTPASRRHLGSSVVLHDRGSGRLSSTALVALGRLPARSRSLRWRPERPSDRAPAGRPKQPSRFSARRRLLHVGSAAGGG</sequence>
<protein>
    <submittedName>
        <fullName evidence="2">Uncharacterized protein</fullName>
    </submittedName>
</protein>
<evidence type="ECO:0000313" key="2">
    <source>
        <dbReference type="EMBL" id="KAJ1186319.1"/>
    </source>
</evidence>
<name>A0AAV7UB52_PLEWA</name>
<gene>
    <name evidence="2" type="ORF">NDU88_003102</name>
</gene>
<reference evidence="2" key="1">
    <citation type="journal article" date="2022" name="bioRxiv">
        <title>Sequencing and chromosome-scale assembly of the giantPleurodeles waltlgenome.</title>
        <authorList>
            <person name="Brown T."/>
            <person name="Elewa A."/>
            <person name="Iarovenko S."/>
            <person name="Subramanian E."/>
            <person name="Araus A.J."/>
            <person name="Petzold A."/>
            <person name="Susuki M."/>
            <person name="Suzuki K.-i.T."/>
            <person name="Hayashi T."/>
            <person name="Toyoda A."/>
            <person name="Oliveira C."/>
            <person name="Osipova E."/>
            <person name="Leigh N.D."/>
            <person name="Simon A."/>
            <person name="Yun M.H."/>
        </authorList>
    </citation>
    <scope>NUCLEOTIDE SEQUENCE</scope>
    <source>
        <strain evidence="2">20211129_DDA</strain>
        <tissue evidence="2">Liver</tissue>
    </source>
</reference>
<dbReference type="EMBL" id="JANPWB010000005">
    <property type="protein sequence ID" value="KAJ1186319.1"/>
    <property type="molecule type" value="Genomic_DNA"/>
</dbReference>
<dbReference type="AlphaFoldDB" id="A0AAV7UB52"/>
<keyword evidence="3" id="KW-1185">Reference proteome</keyword>
<evidence type="ECO:0000313" key="3">
    <source>
        <dbReference type="Proteomes" id="UP001066276"/>
    </source>
</evidence>
<feature type="region of interest" description="Disordered" evidence="1">
    <location>
        <begin position="46"/>
        <end position="88"/>
    </location>
</feature>
<comment type="caution">
    <text evidence="2">The sequence shown here is derived from an EMBL/GenBank/DDBJ whole genome shotgun (WGS) entry which is preliminary data.</text>
</comment>
<proteinExistence type="predicted"/>
<organism evidence="2 3">
    <name type="scientific">Pleurodeles waltl</name>
    <name type="common">Iberian ribbed newt</name>
    <dbReference type="NCBI Taxonomy" id="8319"/>
    <lineage>
        <taxon>Eukaryota</taxon>
        <taxon>Metazoa</taxon>
        <taxon>Chordata</taxon>
        <taxon>Craniata</taxon>
        <taxon>Vertebrata</taxon>
        <taxon>Euteleostomi</taxon>
        <taxon>Amphibia</taxon>
        <taxon>Batrachia</taxon>
        <taxon>Caudata</taxon>
        <taxon>Salamandroidea</taxon>
        <taxon>Salamandridae</taxon>
        <taxon>Pleurodelinae</taxon>
        <taxon>Pleurodeles</taxon>
    </lineage>
</organism>
<accession>A0AAV7UB52</accession>
<evidence type="ECO:0000256" key="1">
    <source>
        <dbReference type="SAM" id="MobiDB-lite"/>
    </source>
</evidence>